<feature type="compositionally biased region" description="Low complexity" evidence="1">
    <location>
        <begin position="75"/>
        <end position="88"/>
    </location>
</feature>
<comment type="caution">
    <text evidence="2">The sequence shown here is derived from an EMBL/GenBank/DDBJ whole genome shotgun (WGS) entry which is preliminary data.</text>
</comment>
<organism evidence="2 3">
    <name type="scientific">Steinernema hermaphroditum</name>
    <dbReference type="NCBI Taxonomy" id="289476"/>
    <lineage>
        <taxon>Eukaryota</taxon>
        <taxon>Metazoa</taxon>
        <taxon>Ecdysozoa</taxon>
        <taxon>Nematoda</taxon>
        <taxon>Chromadorea</taxon>
        <taxon>Rhabditida</taxon>
        <taxon>Tylenchina</taxon>
        <taxon>Panagrolaimomorpha</taxon>
        <taxon>Strongyloidoidea</taxon>
        <taxon>Steinernematidae</taxon>
        <taxon>Steinernema</taxon>
    </lineage>
</organism>
<proteinExistence type="predicted"/>
<feature type="compositionally biased region" description="Basic residues" evidence="1">
    <location>
        <begin position="57"/>
        <end position="74"/>
    </location>
</feature>
<dbReference type="Proteomes" id="UP001175271">
    <property type="component" value="Unassembled WGS sequence"/>
</dbReference>
<dbReference type="EMBL" id="JAUCMV010000005">
    <property type="protein sequence ID" value="KAK0399019.1"/>
    <property type="molecule type" value="Genomic_DNA"/>
</dbReference>
<protein>
    <submittedName>
        <fullName evidence="2">Uncharacterized protein</fullName>
    </submittedName>
</protein>
<reference evidence="2" key="1">
    <citation type="submission" date="2023-06" db="EMBL/GenBank/DDBJ databases">
        <title>Genomic analysis of the entomopathogenic nematode Steinernema hermaphroditum.</title>
        <authorList>
            <person name="Schwarz E.M."/>
            <person name="Heppert J.K."/>
            <person name="Baniya A."/>
            <person name="Schwartz H.T."/>
            <person name="Tan C.-H."/>
            <person name="Antoshechkin I."/>
            <person name="Sternberg P.W."/>
            <person name="Goodrich-Blair H."/>
            <person name="Dillman A.R."/>
        </authorList>
    </citation>
    <scope>NUCLEOTIDE SEQUENCE</scope>
    <source>
        <strain evidence="2">PS9179</strain>
        <tissue evidence="2">Whole animal</tissue>
    </source>
</reference>
<gene>
    <name evidence="2" type="ORF">QR680_002867</name>
</gene>
<sequence>MRRKPRISGQQHVRFITSLNPASCNDDARLIPLSKVITRRTKALFSQFQISSTKSYPRARRGKHKSCQLHKQRKTALTSSSLTSMSEHTSSDDDQLQRLA</sequence>
<evidence type="ECO:0000313" key="3">
    <source>
        <dbReference type="Proteomes" id="UP001175271"/>
    </source>
</evidence>
<evidence type="ECO:0000256" key="1">
    <source>
        <dbReference type="SAM" id="MobiDB-lite"/>
    </source>
</evidence>
<keyword evidence="3" id="KW-1185">Reference proteome</keyword>
<dbReference type="AlphaFoldDB" id="A0AA39LJ71"/>
<feature type="region of interest" description="Disordered" evidence="1">
    <location>
        <begin position="53"/>
        <end position="100"/>
    </location>
</feature>
<accession>A0AA39LJ71</accession>
<evidence type="ECO:0000313" key="2">
    <source>
        <dbReference type="EMBL" id="KAK0399019.1"/>
    </source>
</evidence>
<name>A0AA39LJ71_9BILA</name>